<feature type="signal peptide" evidence="1">
    <location>
        <begin position="1"/>
        <end position="25"/>
    </location>
</feature>
<reference evidence="2" key="1">
    <citation type="submission" date="2018-01" db="EMBL/GenBank/DDBJ databases">
        <authorList>
            <person name="Regsiter A."/>
            <person name="William W."/>
        </authorList>
    </citation>
    <scope>NUCLEOTIDE SEQUENCE</scope>
    <source>
        <strain evidence="2">TRIP AH-1</strain>
    </source>
</reference>
<dbReference type="EMBL" id="OJIN01000238">
    <property type="protein sequence ID" value="SPD76371.1"/>
    <property type="molecule type" value="Genomic_DNA"/>
</dbReference>
<evidence type="ECO:0000313" key="2">
    <source>
        <dbReference type="EMBL" id="SPD76371.1"/>
    </source>
</evidence>
<accession>A0A445N3W1</accession>
<name>A0A445N3W1_9BACT</name>
<protein>
    <submittedName>
        <fullName evidence="2">Uncharacterized protein</fullName>
    </submittedName>
</protein>
<gene>
    <name evidence="2" type="ORF">PITCH_A910002</name>
</gene>
<evidence type="ECO:0000256" key="1">
    <source>
        <dbReference type="SAM" id="SignalP"/>
    </source>
</evidence>
<feature type="chain" id="PRO_5019319098" evidence="1">
    <location>
        <begin position="26"/>
        <end position="165"/>
    </location>
</feature>
<dbReference type="AlphaFoldDB" id="A0A445N3W1"/>
<keyword evidence="1" id="KW-0732">Signal</keyword>
<sequence>MNKISNWFATFFLTFLILLSSISHAQMSEKAQLRDSFFGDFTKAKIQKKIGKCKLQLWAPYIQYSNTLPPAMKEVSLAGVRELQVKYDEVWKADYDSLFSAAEKKKWKGQFDKNTFYWKNDKIQAYTLEKFYLGDPLTGKKLPVPSHKVVNIYDRKSILDKLSGK</sequence>
<organism evidence="2">
    <name type="scientific">uncultured Desulfobacterium sp</name>
    <dbReference type="NCBI Taxonomy" id="201089"/>
    <lineage>
        <taxon>Bacteria</taxon>
        <taxon>Pseudomonadati</taxon>
        <taxon>Thermodesulfobacteriota</taxon>
        <taxon>Desulfobacteria</taxon>
        <taxon>Desulfobacterales</taxon>
        <taxon>Desulfobacteriaceae</taxon>
        <taxon>Desulfobacterium</taxon>
        <taxon>environmental samples</taxon>
    </lineage>
</organism>
<proteinExistence type="predicted"/>